<sequence>MPVIRFGKENQTSFIFPKNDVLCISFELNSVSVSILGTESGCVCAVTGKRNLEIAHKHFLRDPFIWTKRTKE</sequence>
<proteinExistence type="predicted"/>
<reference evidence="1" key="1">
    <citation type="submission" date="2019-03" db="EMBL/GenBank/DDBJ databases">
        <title>Improved annotation for the trematode Fasciola hepatica.</title>
        <authorList>
            <person name="Choi Y.-J."/>
            <person name="Martin J."/>
            <person name="Mitreva M."/>
        </authorList>
    </citation>
    <scope>NUCLEOTIDE SEQUENCE [LARGE SCALE GENOMIC DNA]</scope>
</reference>
<keyword evidence="2" id="KW-1185">Reference proteome</keyword>
<evidence type="ECO:0000313" key="2">
    <source>
        <dbReference type="Proteomes" id="UP000230066"/>
    </source>
</evidence>
<organism evidence="1 2">
    <name type="scientific">Fasciola hepatica</name>
    <name type="common">Liver fluke</name>
    <dbReference type="NCBI Taxonomy" id="6192"/>
    <lineage>
        <taxon>Eukaryota</taxon>
        <taxon>Metazoa</taxon>
        <taxon>Spiralia</taxon>
        <taxon>Lophotrochozoa</taxon>
        <taxon>Platyhelminthes</taxon>
        <taxon>Trematoda</taxon>
        <taxon>Digenea</taxon>
        <taxon>Plagiorchiida</taxon>
        <taxon>Echinostomata</taxon>
        <taxon>Echinostomatoidea</taxon>
        <taxon>Fasciolidae</taxon>
        <taxon>Fasciola</taxon>
    </lineage>
</organism>
<accession>A0A4E0R0R8</accession>
<dbReference type="Proteomes" id="UP000230066">
    <property type="component" value="Unassembled WGS sequence"/>
</dbReference>
<name>A0A4E0R0R8_FASHE</name>
<comment type="caution">
    <text evidence="1">The sequence shown here is derived from an EMBL/GenBank/DDBJ whole genome shotgun (WGS) entry which is preliminary data.</text>
</comment>
<evidence type="ECO:0000313" key="1">
    <source>
        <dbReference type="EMBL" id="THD19171.1"/>
    </source>
</evidence>
<gene>
    <name evidence="1" type="ORF">D915_010053</name>
</gene>
<dbReference type="AlphaFoldDB" id="A0A4E0R0R8"/>
<protein>
    <submittedName>
        <fullName evidence="1">Uncharacterized protein</fullName>
    </submittedName>
</protein>
<dbReference type="EMBL" id="JXXN02007135">
    <property type="protein sequence ID" value="THD19171.1"/>
    <property type="molecule type" value="Genomic_DNA"/>
</dbReference>